<organism evidence="3 4">
    <name type="scientific">Sphingomonas oligophenolica</name>
    <dbReference type="NCBI Taxonomy" id="301154"/>
    <lineage>
        <taxon>Bacteria</taxon>
        <taxon>Pseudomonadati</taxon>
        <taxon>Pseudomonadota</taxon>
        <taxon>Alphaproteobacteria</taxon>
        <taxon>Sphingomonadales</taxon>
        <taxon>Sphingomonadaceae</taxon>
        <taxon>Sphingomonas</taxon>
    </lineage>
</organism>
<dbReference type="Proteomes" id="UP001419910">
    <property type="component" value="Unassembled WGS sequence"/>
</dbReference>
<dbReference type="SMART" id="SM01118">
    <property type="entry name" value="CYTH"/>
    <property type="match status" value="1"/>
</dbReference>
<dbReference type="InterPro" id="IPR038186">
    <property type="entry name" value="CHAD_dom_sf"/>
</dbReference>
<dbReference type="InterPro" id="IPR033469">
    <property type="entry name" value="CYTH-like_dom_sf"/>
</dbReference>
<feature type="domain" description="CHAD" evidence="2">
    <location>
        <begin position="215"/>
        <end position="477"/>
    </location>
</feature>
<reference evidence="3 4" key="1">
    <citation type="submission" date="2024-05" db="EMBL/GenBank/DDBJ databases">
        <authorList>
            <person name="Liu Q."/>
            <person name="Xin Y.-H."/>
        </authorList>
    </citation>
    <scope>NUCLEOTIDE SEQUENCE [LARGE SCALE GENOMIC DNA]</scope>
    <source>
        <strain evidence="3 4">CGMCC 1.10181</strain>
    </source>
</reference>
<dbReference type="SUPFAM" id="SSF55154">
    <property type="entry name" value="CYTH-like phosphatases"/>
    <property type="match status" value="1"/>
</dbReference>
<dbReference type="SMART" id="SM00880">
    <property type="entry name" value="CHAD"/>
    <property type="match status" value="1"/>
</dbReference>
<dbReference type="RefSeq" id="WP_343890138.1">
    <property type="nucleotide sequence ID" value="NZ_BAAAEH010000029.1"/>
</dbReference>
<sequence>MAHMLELELKLEFEPGDRPRLEAAIAPKPGARPRHLVTTYFDTPSRDLLKAGYTLRVRQSGKRHVQTVKAVGAASAGLFERPEWEHPIAGEQPLFDARSGPIVRAMGARKLARLRPAFVTDVRRRTFRVAGADSDMEIAVDVGEIRSGELCEPLSEIEFEHRSGSIGQMFDLARRLNEVVPLRLGVRSKSERGYCLGADPHPHAFKAEPLSLDRDGDACDAFCAIAQACIRHFRLNEAVLLRSGDVEALHQARVALRRLRSAFSICKPLLGDDGKLALLNAELRWLAAELGEVRNIDVLIDHVDGEARDMLREIRDRAFARAQAELASARTRLLMIDLAEWLAVGAWRTTAGDCDLMRFAGARLDRLRKRLDHDGKGLAALDAPQRHKVRIEAKKLRYAAEFFASLYVSDKARQRRRRFVARLEKLQTFLGTLNDRVVGPELAVRHGIEIPPAKKSRRLRASAEQAHASLMRARPFW</sequence>
<dbReference type="EMBL" id="JBDIME010000023">
    <property type="protein sequence ID" value="MEN2792071.1"/>
    <property type="molecule type" value="Genomic_DNA"/>
</dbReference>
<protein>
    <submittedName>
        <fullName evidence="3">CHAD domain-containing protein</fullName>
    </submittedName>
</protein>
<dbReference type="CDD" id="cd07756">
    <property type="entry name" value="CYTH-like_Pase_CHAD"/>
    <property type="match status" value="1"/>
</dbReference>
<feature type="domain" description="CYTH" evidence="1">
    <location>
        <begin position="4"/>
        <end position="200"/>
    </location>
</feature>
<dbReference type="Gene3D" id="2.40.320.10">
    <property type="entry name" value="Hypothetical Protein Pfu-838710-001"/>
    <property type="match status" value="1"/>
</dbReference>
<dbReference type="PROSITE" id="PS51708">
    <property type="entry name" value="CHAD"/>
    <property type="match status" value="1"/>
</dbReference>
<dbReference type="InterPro" id="IPR007899">
    <property type="entry name" value="CHAD_dom"/>
</dbReference>
<dbReference type="PANTHER" id="PTHR39569">
    <property type="entry name" value="INORGANIC TRIPHOSPHATASE"/>
    <property type="match status" value="1"/>
</dbReference>
<evidence type="ECO:0000259" key="2">
    <source>
        <dbReference type="PROSITE" id="PS51708"/>
    </source>
</evidence>
<dbReference type="PANTHER" id="PTHR39569:SF1">
    <property type="entry name" value="INORGANIC TRIPHOSPHATASE"/>
    <property type="match status" value="1"/>
</dbReference>
<accession>A0ABU9Y8F5</accession>
<name>A0ABU9Y8F5_9SPHN</name>
<gene>
    <name evidence="3" type="ORF">ABC974_20750</name>
</gene>
<dbReference type="PROSITE" id="PS51707">
    <property type="entry name" value="CYTH"/>
    <property type="match status" value="1"/>
</dbReference>
<dbReference type="Gene3D" id="1.40.20.10">
    <property type="entry name" value="CHAD domain"/>
    <property type="match status" value="1"/>
</dbReference>
<dbReference type="Pfam" id="PF05235">
    <property type="entry name" value="CHAD"/>
    <property type="match status" value="1"/>
</dbReference>
<proteinExistence type="predicted"/>
<evidence type="ECO:0000313" key="4">
    <source>
        <dbReference type="Proteomes" id="UP001419910"/>
    </source>
</evidence>
<comment type="caution">
    <text evidence="3">The sequence shown here is derived from an EMBL/GenBank/DDBJ whole genome shotgun (WGS) entry which is preliminary data.</text>
</comment>
<dbReference type="Pfam" id="PF01928">
    <property type="entry name" value="CYTH"/>
    <property type="match status" value="1"/>
</dbReference>
<evidence type="ECO:0000259" key="1">
    <source>
        <dbReference type="PROSITE" id="PS51707"/>
    </source>
</evidence>
<evidence type="ECO:0000313" key="3">
    <source>
        <dbReference type="EMBL" id="MEN2792071.1"/>
    </source>
</evidence>
<dbReference type="InterPro" id="IPR023577">
    <property type="entry name" value="CYTH_domain"/>
</dbReference>
<dbReference type="InterPro" id="IPR039013">
    <property type="entry name" value="YgiF"/>
</dbReference>
<keyword evidence="4" id="KW-1185">Reference proteome</keyword>